<dbReference type="EMBL" id="UINC01134688">
    <property type="protein sequence ID" value="SVD18380.1"/>
    <property type="molecule type" value="Genomic_DNA"/>
</dbReference>
<gene>
    <name evidence="1" type="ORF">METZ01_LOCUS371234</name>
</gene>
<protein>
    <submittedName>
        <fullName evidence="1">Uncharacterized protein</fullName>
    </submittedName>
</protein>
<name>A0A382T8C0_9ZZZZ</name>
<reference evidence="1" key="1">
    <citation type="submission" date="2018-05" db="EMBL/GenBank/DDBJ databases">
        <authorList>
            <person name="Lanie J.A."/>
            <person name="Ng W.-L."/>
            <person name="Kazmierczak K.M."/>
            <person name="Andrzejewski T.M."/>
            <person name="Davidsen T.M."/>
            <person name="Wayne K.J."/>
            <person name="Tettelin H."/>
            <person name="Glass J.I."/>
            <person name="Rusch D."/>
            <person name="Podicherti R."/>
            <person name="Tsui H.-C.T."/>
            <person name="Winkler M.E."/>
        </authorList>
    </citation>
    <scope>NUCLEOTIDE SEQUENCE</scope>
</reference>
<accession>A0A382T8C0</accession>
<sequence length="40" mass="4215">METLLLKGKPVADVLLSKLRVRIDELASGGTVPNLAAILV</sequence>
<dbReference type="AlphaFoldDB" id="A0A382T8C0"/>
<feature type="non-terminal residue" evidence="1">
    <location>
        <position position="40"/>
    </location>
</feature>
<organism evidence="1">
    <name type="scientific">marine metagenome</name>
    <dbReference type="NCBI Taxonomy" id="408172"/>
    <lineage>
        <taxon>unclassified sequences</taxon>
        <taxon>metagenomes</taxon>
        <taxon>ecological metagenomes</taxon>
    </lineage>
</organism>
<proteinExistence type="predicted"/>
<evidence type="ECO:0000313" key="1">
    <source>
        <dbReference type="EMBL" id="SVD18380.1"/>
    </source>
</evidence>